<organism evidence="1 2">
    <name type="scientific">Trueperella pecoris</name>
    <dbReference type="NCBI Taxonomy" id="2733571"/>
    <lineage>
        <taxon>Bacteria</taxon>
        <taxon>Bacillati</taxon>
        <taxon>Actinomycetota</taxon>
        <taxon>Actinomycetes</taxon>
        <taxon>Actinomycetales</taxon>
        <taxon>Actinomycetaceae</taxon>
        <taxon>Trueperella</taxon>
    </lineage>
</organism>
<keyword evidence="2" id="KW-1185">Reference proteome</keyword>
<dbReference type="Proteomes" id="UP000595053">
    <property type="component" value="Chromosome"/>
</dbReference>
<protein>
    <submittedName>
        <fullName evidence="1">Uncharacterized protein</fullName>
    </submittedName>
</protein>
<dbReference type="RefSeq" id="WP_193326966.1">
    <property type="nucleotide sequence ID" value="NZ_CP053291.1"/>
</dbReference>
<proteinExistence type="predicted"/>
<evidence type="ECO:0000313" key="2">
    <source>
        <dbReference type="Proteomes" id="UP000595053"/>
    </source>
</evidence>
<gene>
    <name evidence="1" type="ORF">INS88_08445</name>
</gene>
<sequence>MGYWMPKTSLEVESFILNCVAIADINDFSLHHDKYLVSIETDPKRASDWWNFQLDKTNPGEGWISLRLNGQEIMPLNAWTNIDYFWSTVLDAIDDYLDSGKGQGGFSDEPAQFSITLKAAGIAIFSLRDSRYVVHAAEFLFSLLGGAKNYYEWSEKYVGVHPPSYLDKIEELSNRIRTAR</sequence>
<name>A0A7M1QT17_9ACTO</name>
<reference evidence="1 2" key="1">
    <citation type="submission" date="2020-10" db="EMBL/GenBank/DDBJ databases">
        <title>Trueperella pecoris sp. nov. isolated from bovine and porcine specimens.</title>
        <authorList>
            <person name="Schoenecker L."/>
            <person name="Schnydrig P."/>
            <person name="Brodard I."/>
            <person name="Thomann A."/>
            <person name="Hemphill A."/>
            <person name="Rodriguez-Campos S."/>
            <person name="Perreten V."/>
            <person name="Jores J."/>
            <person name="Kittl S."/>
        </authorList>
    </citation>
    <scope>NUCLEOTIDE SEQUENCE [LARGE SCALE GENOMIC DNA]</scope>
    <source>
        <strain evidence="1 2">15A0121</strain>
    </source>
</reference>
<evidence type="ECO:0000313" key="1">
    <source>
        <dbReference type="EMBL" id="QOR45292.1"/>
    </source>
</evidence>
<dbReference type="AlphaFoldDB" id="A0A7M1QT17"/>
<dbReference type="EMBL" id="CP063213">
    <property type="protein sequence ID" value="QOR45292.1"/>
    <property type="molecule type" value="Genomic_DNA"/>
</dbReference>
<accession>A0A7M1QT17</accession>